<dbReference type="GeneID" id="20091236"/>
<dbReference type="Gene3D" id="2.30.29.30">
    <property type="entry name" value="Pleckstrin-homology domain (PH domain)/Phosphotyrosine-binding domain (PTB)"/>
    <property type="match status" value="1"/>
</dbReference>
<dbReference type="PROSITE" id="PS50003">
    <property type="entry name" value="PH_DOMAIN"/>
    <property type="match status" value="1"/>
</dbReference>
<dbReference type="SUPFAM" id="SSF50729">
    <property type="entry name" value="PH domain-like"/>
    <property type="match status" value="1"/>
</dbReference>
<dbReference type="CDD" id="cd00821">
    <property type="entry name" value="PH"/>
    <property type="match status" value="1"/>
</dbReference>
<accession>A0A024TAL0</accession>
<dbReference type="InterPro" id="IPR001849">
    <property type="entry name" value="PH_domain"/>
</dbReference>
<dbReference type="EMBL" id="KI914013">
    <property type="protein sequence ID" value="ETV91185.1"/>
    <property type="molecule type" value="Genomic_DNA"/>
</dbReference>
<dbReference type="OrthoDB" id="6108017at2759"/>
<evidence type="ECO:0000256" key="1">
    <source>
        <dbReference type="SAM" id="MobiDB-lite"/>
    </source>
</evidence>
<proteinExistence type="predicted"/>
<dbReference type="AlphaFoldDB" id="A0A024TAL0"/>
<dbReference type="STRING" id="157072.A0A024TAL0"/>
<sequence>MSVKRGTLFTMTCSGSMFFKRFQWRPRHCILTTSALHWYTHQDGALRGSIDLTTCTLQSLEAMPRDCPTTGRSVATEWRIAIQTPTARYFLSAVSERDMYEWLDALKVAIKLNDDPIASPASWTTRDRVMLYRVCGAGDRDPHNLFNAKPCPSSSMALHMPSTVLLRRWRFTQHRHRTMARTSRPLHETVASAPRTTG</sequence>
<protein>
    <recommendedName>
        <fullName evidence="2">PH domain-containing protein</fullName>
    </recommendedName>
</protein>
<dbReference type="SMART" id="SM00233">
    <property type="entry name" value="PH"/>
    <property type="match status" value="1"/>
</dbReference>
<feature type="region of interest" description="Disordered" evidence="1">
    <location>
        <begin position="179"/>
        <end position="198"/>
    </location>
</feature>
<name>A0A024TAL0_9STRA</name>
<gene>
    <name evidence="3" type="ORF">H310_14186</name>
</gene>
<reference evidence="3" key="1">
    <citation type="submission" date="2013-12" db="EMBL/GenBank/DDBJ databases">
        <title>The Genome Sequence of Aphanomyces invadans NJM9701.</title>
        <authorList>
            <consortium name="The Broad Institute Genomics Platform"/>
            <person name="Russ C."/>
            <person name="Tyler B."/>
            <person name="van West P."/>
            <person name="Dieguez-Uribeondo J."/>
            <person name="Young S.K."/>
            <person name="Zeng Q."/>
            <person name="Gargeya S."/>
            <person name="Fitzgerald M."/>
            <person name="Abouelleil A."/>
            <person name="Alvarado L."/>
            <person name="Chapman S.B."/>
            <person name="Gainer-Dewar J."/>
            <person name="Goldberg J."/>
            <person name="Griggs A."/>
            <person name="Gujja S."/>
            <person name="Hansen M."/>
            <person name="Howarth C."/>
            <person name="Imamovic A."/>
            <person name="Ireland A."/>
            <person name="Larimer J."/>
            <person name="McCowan C."/>
            <person name="Murphy C."/>
            <person name="Pearson M."/>
            <person name="Poon T.W."/>
            <person name="Priest M."/>
            <person name="Roberts A."/>
            <person name="Saif S."/>
            <person name="Shea T."/>
            <person name="Sykes S."/>
            <person name="Wortman J."/>
            <person name="Nusbaum C."/>
            <person name="Birren B."/>
        </authorList>
    </citation>
    <scope>NUCLEOTIDE SEQUENCE [LARGE SCALE GENOMIC DNA]</scope>
    <source>
        <strain evidence="3">NJM9701</strain>
    </source>
</reference>
<dbReference type="VEuPathDB" id="FungiDB:H310_14186"/>
<evidence type="ECO:0000259" key="2">
    <source>
        <dbReference type="PROSITE" id="PS50003"/>
    </source>
</evidence>
<dbReference type="RefSeq" id="XP_008880216.1">
    <property type="nucleotide sequence ID" value="XM_008881994.1"/>
</dbReference>
<evidence type="ECO:0000313" key="3">
    <source>
        <dbReference type="EMBL" id="ETV91185.1"/>
    </source>
</evidence>
<feature type="domain" description="PH" evidence="2">
    <location>
        <begin position="1"/>
        <end position="111"/>
    </location>
</feature>
<organism evidence="3">
    <name type="scientific">Aphanomyces invadans</name>
    <dbReference type="NCBI Taxonomy" id="157072"/>
    <lineage>
        <taxon>Eukaryota</taxon>
        <taxon>Sar</taxon>
        <taxon>Stramenopiles</taxon>
        <taxon>Oomycota</taxon>
        <taxon>Saprolegniomycetes</taxon>
        <taxon>Saprolegniales</taxon>
        <taxon>Verrucalvaceae</taxon>
        <taxon>Aphanomyces</taxon>
    </lineage>
</organism>
<dbReference type="Pfam" id="PF00169">
    <property type="entry name" value="PH"/>
    <property type="match status" value="1"/>
</dbReference>
<dbReference type="InterPro" id="IPR011993">
    <property type="entry name" value="PH-like_dom_sf"/>
</dbReference>